<evidence type="ECO:0000259" key="2">
    <source>
        <dbReference type="PROSITE" id="PS51819"/>
    </source>
</evidence>
<feature type="domain" description="VOC" evidence="2">
    <location>
        <begin position="27"/>
        <end position="150"/>
    </location>
</feature>
<dbReference type="OrthoDB" id="16820at2759"/>
<dbReference type="InterPro" id="IPR037523">
    <property type="entry name" value="VOC_core"/>
</dbReference>
<dbReference type="Proteomes" id="UP000799640">
    <property type="component" value="Unassembled WGS sequence"/>
</dbReference>
<proteinExistence type="predicted"/>
<sequence length="164" mass="17347">MKFSNPLLLAVASLTAAQTTTPRTTPVLGAVGIAVASIPNSVKFYTEVLGLKPTGQTYNTPQFDEVVLSLPYPNAGSAIVLMQWKTPKNTTNIPVKLAFYVPDVKAQIEKIRAAGKEIVLEPGSGKIGGVTLPTAMARDVDGYLLEFNPLSLLTAAPAKKPGRV</sequence>
<reference evidence="3" key="1">
    <citation type="journal article" date="2020" name="Stud. Mycol.">
        <title>101 Dothideomycetes genomes: a test case for predicting lifestyles and emergence of pathogens.</title>
        <authorList>
            <person name="Haridas S."/>
            <person name="Albert R."/>
            <person name="Binder M."/>
            <person name="Bloem J."/>
            <person name="Labutti K."/>
            <person name="Salamov A."/>
            <person name="Andreopoulos B."/>
            <person name="Baker S."/>
            <person name="Barry K."/>
            <person name="Bills G."/>
            <person name="Bluhm B."/>
            <person name="Cannon C."/>
            <person name="Castanera R."/>
            <person name="Culley D."/>
            <person name="Daum C."/>
            <person name="Ezra D."/>
            <person name="Gonzalez J."/>
            <person name="Henrissat B."/>
            <person name="Kuo A."/>
            <person name="Liang C."/>
            <person name="Lipzen A."/>
            <person name="Lutzoni F."/>
            <person name="Magnuson J."/>
            <person name="Mondo S."/>
            <person name="Nolan M."/>
            <person name="Ohm R."/>
            <person name="Pangilinan J."/>
            <person name="Park H.-J."/>
            <person name="Ramirez L."/>
            <person name="Alfaro M."/>
            <person name="Sun H."/>
            <person name="Tritt A."/>
            <person name="Yoshinaga Y."/>
            <person name="Zwiers L.-H."/>
            <person name="Turgeon B."/>
            <person name="Goodwin S."/>
            <person name="Spatafora J."/>
            <person name="Crous P."/>
            <person name="Grigoriev I."/>
        </authorList>
    </citation>
    <scope>NUCLEOTIDE SEQUENCE</scope>
    <source>
        <strain evidence="3">CBS 262.69</strain>
    </source>
</reference>
<gene>
    <name evidence="3" type="ORF">EJ06DRAFT_518501</name>
</gene>
<accession>A0A6G1IB92</accession>
<dbReference type="AlphaFoldDB" id="A0A6G1IB92"/>
<dbReference type="InterPro" id="IPR029068">
    <property type="entry name" value="Glyas_Bleomycin-R_OHBP_Dase"/>
</dbReference>
<dbReference type="PROSITE" id="PS51819">
    <property type="entry name" value="VOC"/>
    <property type="match status" value="1"/>
</dbReference>
<dbReference type="Gene3D" id="3.10.180.10">
    <property type="entry name" value="2,3-Dihydroxybiphenyl 1,2-Dioxygenase, domain 1"/>
    <property type="match status" value="1"/>
</dbReference>
<organism evidence="3 4">
    <name type="scientific">Trichodelitschia bisporula</name>
    <dbReference type="NCBI Taxonomy" id="703511"/>
    <lineage>
        <taxon>Eukaryota</taxon>
        <taxon>Fungi</taxon>
        <taxon>Dikarya</taxon>
        <taxon>Ascomycota</taxon>
        <taxon>Pezizomycotina</taxon>
        <taxon>Dothideomycetes</taxon>
        <taxon>Dothideomycetes incertae sedis</taxon>
        <taxon>Phaeotrichales</taxon>
        <taxon>Phaeotrichaceae</taxon>
        <taxon>Trichodelitschia</taxon>
    </lineage>
</organism>
<dbReference type="CDD" id="cd06587">
    <property type="entry name" value="VOC"/>
    <property type="match status" value="1"/>
</dbReference>
<protein>
    <submittedName>
        <fullName evidence="3">Glyoxalase/Bleomycin resistance protein/Dihydroxybiphenyl dioxygenase</fullName>
    </submittedName>
</protein>
<dbReference type="Pfam" id="PF00903">
    <property type="entry name" value="Glyoxalase"/>
    <property type="match status" value="1"/>
</dbReference>
<dbReference type="EMBL" id="ML996687">
    <property type="protein sequence ID" value="KAF2405560.1"/>
    <property type="molecule type" value="Genomic_DNA"/>
</dbReference>
<evidence type="ECO:0000256" key="1">
    <source>
        <dbReference type="SAM" id="SignalP"/>
    </source>
</evidence>
<evidence type="ECO:0000313" key="4">
    <source>
        <dbReference type="Proteomes" id="UP000799640"/>
    </source>
</evidence>
<keyword evidence="3" id="KW-0560">Oxidoreductase</keyword>
<feature type="signal peptide" evidence="1">
    <location>
        <begin position="1"/>
        <end position="17"/>
    </location>
</feature>
<dbReference type="SUPFAM" id="SSF54593">
    <property type="entry name" value="Glyoxalase/Bleomycin resistance protein/Dihydroxybiphenyl dioxygenase"/>
    <property type="match status" value="1"/>
</dbReference>
<keyword evidence="4" id="KW-1185">Reference proteome</keyword>
<name>A0A6G1IB92_9PEZI</name>
<feature type="chain" id="PRO_5026272726" evidence="1">
    <location>
        <begin position="18"/>
        <end position="164"/>
    </location>
</feature>
<dbReference type="InterPro" id="IPR004360">
    <property type="entry name" value="Glyas_Fos-R_dOase_dom"/>
</dbReference>
<keyword evidence="1" id="KW-0732">Signal</keyword>
<keyword evidence="3" id="KW-0223">Dioxygenase</keyword>
<dbReference type="GO" id="GO:0051213">
    <property type="term" value="F:dioxygenase activity"/>
    <property type="evidence" value="ECO:0007669"/>
    <property type="project" value="UniProtKB-KW"/>
</dbReference>
<evidence type="ECO:0000313" key="3">
    <source>
        <dbReference type="EMBL" id="KAF2405560.1"/>
    </source>
</evidence>